<dbReference type="Pfam" id="PF04972">
    <property type="entry name" value="BON"/>
    <property type="match status" value="1"/>
</dbReference>
<dbReference type="PANTHER" id="PTHR34606">
    <property type="entry name" value="BON DOMAIN-CONTAINING PROTEIN"/>
    <property type="match status" value="1"/>
</dbReference>
<organism evidence="3 4">
    <name type="scientific">Dongia sedimenti</name>
    <dbReference type="NCBI Taxonomy" id="3064282"/>
    <lineage>
        <taxon>Bacteria</taxon>
        <taxon>Pseudomonadati</taxon>
        <taxon>Pseudomonadota</taxon>
        <taxon>Alphaproteobacteria</taxon>
        <taxon>Rhodospirillales</taxon>
        <taxon>Dongiaceae</taxon>
        <taxon>Dongia</taxon>
    </lineage>
</organism>
<dbReference type="SMART" id="SM00749">
    <property type="entry name" value="BON"/>
    <property type="match status" value="1"/>
</dbReference>
<keyword evidence="4" id="KW-1185">Reference proteome</keyword>
<evidence type="ECO:0000259" key="2">
    <source>
        <dbReference type="PROSITE" id="PS50914"/>
    </source>
</evidence>
<dbReference type="PANTHER" id="PTHR34606:SF16">
    <property type="entry name" value="BON DOMAIN-CONTAINING PROTEIN"/>
    <property type="match status" value="1"/>
</dbReference>
<proteinExistence type="predicted"/>
<feature type="domain" description="BON" evidence="2">
    <location>
        <begin position="38"/>
        <end position="107"/>
    </location>
</feature>
<dbReference type="Gene3D" id="3.30.1340.30">
    <property type="match status" value="1"/>
</dbReference>
<feature type="signal peptide" evidence="1">
    <location>
        <begin position="1"/>
        <end position="25"/>
    </location>
</feature>
<dbReference type="InterPro" id="IPR014004">
    <property type="entry name" value="Transpt-assoc_nodulatn_dom_bac"/>
</dbReference>
<feature type="chain" id="PRO_5046628346" evidence="1">
    <location>
        <begin position="26"/>
        <end position="107"/>
    </location>
</feature>
<reference evidence="4" key="1">
    <citation type="submission" date="2023-08" db="EMBL/GenBank/DDBJ databases">
        <title>Rhodospirillaceae gen. nov., a novel taxon isolated from the Yangtze River Yuezi River estuary sludge.</title>
        <authorList>
            <person name="Ruan L."/>
        </authorList>
    </citation>
    <scope>NUCLEOTIDE SEQUENCE [LARGE SCALE GENOMIC DNA]</scope>
    <source>
        <strain evidence="4">R-7</strain>
    </source>
</reference>
<sequence>MLRNRNHFWRIASAALLAGALSACSVTSGRESGSEYVDDATITTKVKTQLASDVGLTPANQIHVETSKRVVQLSGFVDSAAHKAQAESVARGVEGVESVQNDIVIQP</sequence>
<name>A0ABU0YJU6_9PROT</name>
<dbReference type="InterPro" id="IPR007055">
    <property type="entry name" value="BON_dom"/>
</dbReference>
<dbReference type="Proteomes" id="UP001230156">
    <property type="component" value="Unassembled WGS sequence"/>
</dbReference>
<dbReference type="InterPro" id="IPR051686">
    <property type="entry name" value="Lipoprotein_DolP"/>
</dbReference>
<keyword evidence="1" id="KW-0732">Signal</keyword>
<dbReference type="PROSITE" id="PS50914">
    <property type="entry name" value="BON"/>
    <property type="match status" value="1"/>
</dbReference>
<dbReference type="EMBL" id="JAUYVI010000003">
    <property type="protein sequence ID" value="MDQ7247990.1"/>
    <property type="molecule type" value="Genomic_DNA"/>
</dbReference>
<gene>
    <name evidence="3" type="ORF">Q8A70_09950</name>
</gene>
<evidence type="ECO:0000313" key="4">
    <source>
        <dbReference type="Proteomes" id="UP001230156"/>
    </source>
</evidence>
<evidence type="ECO:0000256" key="1">
    <source>
        <dbReference type="SAM" id="SignalP"/>
    </source>
</evidence>
<evidence type="ECO:0000313" key="3">
    <source>
        <dbReference type="EMBL" id="MDQ7247990.1"/>
    </source>
</evidence>
<dbReference type="RefSeq" id="WP_379955435.1">
    <property type="nucleotide sequence ID" value="NZ_JAUYVI010000003.1"/>
</dbReference>
<comment type="caution">
    <text evidence="3">The sequence shown here is derived from an EMBL/GenBank/DDBJ whole genome shotgun (WGS) entry which is preliminary data.</text>
</comment>
<accession>A0ABU0YJU6</accession>
<dbReference type="PROSITE" id="PS51257">
    <property type="entry name" value="PROKAR_LIPOPROTEIN"/>
    <property type="match status" value="1"/>
</dbReference>
<protein>
    <submittedName>
        <fullName evidence="3">BON domain-containing protein</fullName>
    </submittedName>
</protein>